<dbReference type="Pfam" id="PF03734">
    <property type="entry name" value="YkuD"/>
    <property type="match status" value="1"/>
</dbReference>
<evidence type="ECO:0000313" key="10">
    <source>
        <dbReference type="EMBL" id="AWH89712.1"/>
    </source>
</evidence>
<accession>A0A2Y9U1M1</accession>
<evidence type="ECO:0000256" key="6">
    <source>
        <dbReference type="ARBA" id="ARBA00023316"/>
    </source>
</evidence>
<protein>
    <submittedName>
        <fullName evidence="10">Transpeptidase</fullName>
    </submittedName>
</protein>
<dbReference type="GO" id="GO:0071555">
    <property type="term" value="P:cell wall organization"/>
    <property type="evidence" value="ECO:0007669"/>
    <property type="project" value="UniProtKB-UniRule"/>
</dbReference>
<dbReference type="Gene3D" id="2.40.440.10">
    <property type="entry name" value="L,D-transpeptidase catalytic domain-like"/>
    <property type="match status" value="1"/>
</dbReference>
<evidence type="ECO:0000259" key="9">
    <source>
        <dbReference type="PROSITE" id="PS52029"/>
    </source>
</evidence>
<dbReference type="KEGG" id="lpv:HYN51_14890"/>
<keyword evidence="6 7" id="KW-0961">Cell wall biogenesis/degradation</keyword>
<dbReference type="UniPathway" id="UPA00219"/>
<dbReference type="PROSITE" id="PS52029">
    <property type="entry name" value="LD_TPASE"/>
    <property type="match status" value="1"/>
</dbReference>
<dbReference type="PANTHER" id="PTHR36699">
    <property type="entry name" value="LD-TRANSPEPTIDASE"/>
    <property type="match status" value="1"/>
</dbReference>
<name>A0A2Y9U1M1_9GAMM</name>
<keyword evidence="5 7" id="KW-0573">Peptidoglycan synthesis</keyword>
<feature type="signal peptide" evidence="8">
    <location>
        <begin position="1"/>
        <end position="22"/>
    </location>
</feature>
<evidence type="ECO:0000256" key="8">
    <source>
        <dbReference type="SAM" id="SignalP"/>
    </source>
</evidence>
<sequence length="256" mass="29453">MSKYLFLLSVLLLSSVSFYSTAESQAVPTTKQAIAPSEKQRLLGLPVYIRIIKEEHKLELFVKTKNSYQHIRTYLICSYSGGLGPKKRQGDYKSPEGFYQITANSLNPNSKYYRAFNIGYPNQYDRAHGFTGNYLMIHGACVSVGCYAMTDEQIAEIYQFVEAAMKNGQQHVNINIFPFRMTNENMRRHQGSENQDFWQQLKVGYDYFEDTHQPPNISVVDGRYALTGPALPQTQHMYANNVPRNTEEYIGKFSYR</sequence>
<evidence type="ECO:0000256" key="1">
    <source>
        <dbReference type="ARBA" id="ARBA00004752"/>
    </source>
</evidence>
<keyword evidence="11" id="KW-1185">Reference proteome</keyword>
<dbReference type="SUPFAM" id="SSF141523">
    <property type="entry name" value="L,D-transpeptidase catalytic domain-like"/>
    <property type="match status" value="1"/>
</dbReference>
<dbReference type="AlphaFoldDB" id="A0A2Y9U1M1"/>
<feature type="active site" description="Proton donor/acceptor" evidence="7">
    <location>
        <position position="138"/>
    </location>
</feature>
<dbReference type="InterPro" id="IPR038063">
    <property type="entry name" value="Transpep_catalytic_dom"/>
</dbReference>
<reference evidence="10 11" key="1">
    <citation type="journal article" date="2019" name="Int. J. Syst. Evol. Microbiol.">
        <title>Limnobaculum parvum gen. nov., sp. nov., isolated from a freshwater lake.</title>
        <authorList>
            <person name="Baek C."/>
            <person name="Shin S.K."/>
            <person name="Yi H."/>
        </authorList>
    </citation>
    <scope>NUCLEOTIDE SEQUENCE [LARGE SCALE GENOMIC DNA]</scope>
    <source>
        <strain evidence="10 11">HYN0051</strain>
    </source>
</reference>
<dbReference type="EMBL" id="CP029185">
    <property type="protein sequence ID" value="AWH89712.1"/>
    <property type="molecule type" value="Genomic_DNA"/>
</dbReference>
<organism evidence="10 11">
    <name type="scientific">Limnobaculum parvum</name>
    <dbReference type="NCBI Taxonomy" id="2172103"/>
    <lineage>
        <taxon>Bacteria</taxon>
        <taxon>Pseudomonadati</taxon>
        <taxon>Pseudomonadota</taxon>
        <taxon>Gammaproteobacteria</taxon>
        <taxon>Enterobacterales</taxon>
        <taxon>Budviciaceae</taxon>
        <taxon>Limnobaculum</taxon>
    </lineage>
</organism>
<dbReference type="RefSeq" id="WP_108901755.1">
    <property type="nucleotide sequence ID" value="NZ_CP029185.2"/>
</dbReference>
<evidence type="ECO:0000256" key="5">
    <source>
        <dbReference type="ARBA" id="ARBA00022984"/>
    </source>
</evidence>
<evidence type="ECO:0000256" key="7">
    <source>
        <dbReference type="PROSITE-ProRule" id="PRU01373"/>
    </source>
</evidence>
<dbReference type="OrthoDB" id="9809748at2"/>
<feature type="domain" description="L,D-TPase catalytic" evidence="9">
    <location>
        <begin position="47"/>
        <end position="177"/>
    </location>
</feature>
<comment type="pathway">
    <text evidence="1 7">Cell wall biogenesis; peptidoglycan biosynthesis.</text>
</comment>
<gene>
    <name evidence="10" type="ORF">HYN51_14890</name>
</gene>
<keyword evidence="3" id="KW-0808">Transferase</keyword>
<keyword evidence="8" id="KW-0732">Signal</keyword>
<dbReference type="GO" id="GO:0008360">
    <property type="term" value="P:regulation of cell shape"/>
    <property type="evidence" value="ECO:0007669"/>
    <property type="project" value="UniProtKB-UniRule"/>
</dbReference>
<keyword evidence="4 7" id="KW-0133">Cell shape</keyword>
<evidence type="ECO:0000256" key="2">
    <source>
        <dbReference type="ARBA" id="ARBA00005992"/>
    </source>
</evidence>
<feature type="active site" description="Nucleophile" evidence="7">
    <location>
        <position position="146"/>
    </location>
</feature>
<evidence type="ECO:0000256" key="3">
    <source>
        <dbReference type="ARBA" id="ARBA00022679"/>
    </source>
</evidence>
<evidence type="ECO:0000313" key="11">
    <source>
        <dbReference type="Proteomes" id="UP000244908"/>
    </source>
</evidence>
<dbReference type="CDD" id="cd16913">
    <property type="entry name" value="YkuD_like"/>
    <property type="match status" value="1"/>
</dbReference>
<proteinExistence type="inferred from homology"/>
<dbReference type="InterPro" id="IPR005490">
    <property type="entry name" value="LD_TPept_cat_dom"/>
</dbReference>
<evidence type="ECO:0000256" key="4">
    <source>
        <dbReference type="ARBA" id="ARBA00022960"/>
    </source>
</evidence>
<dbReference type="Proteomes" id="UP000244908">
    <property type="component" value="Chromosome"/>
</dbReference>
<dbReference type="GO" id="GO:0004180">
    <property type="term" value="F:carboxypeptidase activity"/>
    <property type="evidence" value="ECO:0007669"/>
    <property type="project" value="UniProtKB-ARBA"/>
</dbReference>
<comment type="similarity">
    <text evidence="2">Belongs to the YkuD family.</text>
</comment>
<dbReference type="GO" id="GO:0016740">
    <property type="term" value="F:transferase activity"/>
    <property type="evidence" value="ECO:0007669"/>
    <property type="project" value="UniProtKB-KW"/>
</dbReference>
<feature type="chain" id="PRO_5016160633" evidence="8">
    <location>
        <begin position="23"/>
        <end position="256"/>
    </location>
</feature>
<dbReference type="GO" id="GO:0009252">
    <property type="term" value="P:peptidoglycan biosynthetic process"/>
    <property type="evidence" value="ECO:0007669"/>
    <property type="project" value="UniProtKB-UniPathway"/>
</dbReference>
<dbReference type="PANTHER" id="PTHR36699:SF1">
    <property type="entry name" value="L,D-TRANSPEPTIDASE YAFK-RELATED"/>
    <property type="match status" value="1"/>
</dbReference>